<comment type="caution">
    <text evidence="4">The sequence shown here is derived from an EMBL/GenBank/DDBJ whole genome shotgun (WGS) entry which is preliminary data.</text>
</comment>
<dbReference type="SUPFAM" id="SSF101478">
    <property type="entry name" value="ADP-ribosylglycohydrolase"/>
    <property type="match status" value="1"/>
</dbReference>
<evidence type="ECO:0000313" key="5">
    <source>
        <dbReference type="Proteomes" id="UP000287361"/>
    </source>
</evidence>
<feature type="binding site" evidence="3">
    <location>
        <position position="57"/>
    </location>
    <ligand>
        <name>Mg(2+)</name>
        <dbReference type="ChEBI" id="CHEBI:18420"/>
        <label>1</label>
    </ligand>
</feature>
<dbReference type="InterPro" id="IPR050792">
    <property type="entry name" value="ADP-ribosylglycohydrolase"/>
</dbReference>
<dbReference type="AlphaFoldDB" id="A0A401LCR0"/>
<evidence type="ECO:0000256" key="1">
    <source>
        <dbReference type="ARBA" id="ARBA00010702"/>
    </source>
</evidence>
<feature type="binding site" evidence="3">
    <location>
        <position position="276"/>
    </location>
    <ligand>
        <name>Mg(2+)</name>
        <dbReference type="ChEBI" id="CHEBI:18420"/>
        <label>1</label>
    </ligand>
</feature>
<protein>
    <submittedName>
        <fullName evidence="4">ADP-ribosylglycohydrolase</fullName>
    </submittedName>
</protein>
<evidence type="ECO:0000313" key="4">
    <source>
        <dbReference type="EMBL" id="GCB29298.1"/>
    </source>
</evidence>
<accession>A0A401LCR0</accession>
<evidence type="ECO:0000256" key="3">
    <source>
        <dbReference type="PIRSR" id="PIRSR605502-1"/>
    </source>
</evidence>
<gene>
    <name evidence="4" type="ORF">KGMB03357_09590</name>
</gene>
<comment type="cofactor">
    <cofactor evidence="3">
        <name>Mg(2+)</name>
        <dbReference type="ChEBI" id="CHEBI:18420"/>
    </cofactor>
    <text evidence="3">Binds 2 magnesium ions per subunit.</text>
</comment>
<proteinExistence type="inferred from homology"/>
<organism evidence="4 5">
    <name type="scientific">Anaerotignum faecicola</name>
    <dbReference type="NCBI Taxonomy" id="2358141"/>
    <lineage>
        <taxon>Bacteria</taxon>
        <taxon>Bacillati</taxon>
        <taxon>Bacillota</taxon>
        <taxon>Clostridia</taxon>
        <taxon>Lachnospirales</taxon>
        <taxon>Anaerotignaceae</taxon>
        <taxon>Anaerotignum</taxon>
    </lineage>
</organism>
<dbReference type="InterPro" id="IPR036705">
    <property type="entry name" value="Ribosyl_crysJ1_sf"/>
</dbReference>
<evidence type="ECO:0000256" key="2">
    <source>
        <dbReference type="ARBA" id="ARBA00022801"/>
    </source>
</evidence>
<dbReference type="EMBL" id="BHVZ01000001">
    <property type="protein sequence ID" value="GCB29298.1"/>
    <property type="molecule type" value="Genomic_DNA"/>
</dbReference>
<sequence>MNDRKMVLDGMMGLVVGDALGCPVQFLNREELRERGAVTEMEGYGTYNMPPGTWTDDSSMALATLASINERNGIDLRDIMERFLDWEFHGAYTPFGEAFDEGNTCSNAIYKYRDSHDLATCGETGEYSNGNGALMRILPVCLYFIQKEDISDADALRQIHLATGLTHNHLRCHIASGLYYFIAKAIVTIAPKNADLKTCIQYGLEKGFAFYHTPESLAELMYFQRLRDLNEFFSLPEDEIESDGYVLHALEAAIWCLLHTNRFRDCLLRAVNLGDDTDTTAAIAGGLAGLYYHYEAMPQEWVNAIRRKAWIKRLCLQEL</sequence>
<dbReference type="Proteomes" id="UP000287361">
    <property type="component" value="Unassembled WGS sequence"/>
</dbReference>
<keyword evidence="3" id="KW-0460">Magnesium</keyword>
<reference evidence="4 5" key="1">
    <citation type="submission" date="2018-10" db="EMBL/GenBank/DDBJ databases">
        <title>Draft Genome Sequence of Anaerotignum sp. KCTC 15736.</title>
        <authorList>
            <person name="Choi S.H."/>
            <person name="Kim J.S."/>
            <person name="Kang S.W."/>
            <person name="Lee J.S."/>
            <person name="Park S.H."/>
        </authorList>
    </citation>
    <scope>NUCLEOTIDE SEQUENCE [LARGE SCALE GENOMIC DNA]</scope>
    <source>
        <strain evidence="4 5">KCTC 15736</strain>
    </source>
</reference>
<dbReference type="PANTHER" id="PTHR16222:SF24">
    <property type="entry name" value="ADP-RIBOSYLHYDROLASE ARH3"/>
    <property type="match status" value="1"/>
</dbReference>
<feature type="binding site" evidence="3">
    <location>
        <position position="56"/>
    </location>
    <ligand>
        <name>Mg(2+)</name>
        <dbReference type="ChEBI" id="CHEBI:18420"/>
        <label>1</label>
    </ligand>
</feature>
<dbReference type="GO" id="GO:0016787">
    <property type="term" value="F:hydrolase activity"/>
    <property type="evidence" value="ECO:0007669"/>
    <property type="project" value="UniProtKB-KW"/>
</dbReference>
<keyword evidence="5" id="KW-1185">Reference proteome</keyword>
<feature type="binding site" evidence="3">
    <location>
        <position position="55"/>
    </location>
    <ligand>
        <name>Mg(2+)</name>
        <dbReference type="ChEBI" id="CHEBI:18420"/>
        <label>1</label>
    </ligand>
</feature>
<dbReference type="GO" id="GO:0046872">
    <property type="term" value="F:metal ion binding"/>
    <property type="evidence" value="ECO:0007669"/>
    <property type="project" value="UniProtKB-KW"/>
</dbReference>
<name>A0A401LCR0_9FIRM</name>
<keyword evidence="2 4" id="KW-0378">Hydrolase</keyword>
<dbReference type="Gene3D" id="1.10.4080.10">
    <property type="entry name" value="ADP-ribosylation/Crystallin J1"/>
    <property type="match status" value="1"/>
</dbReference>
<keyword evidence="3" id="KW-0479">Metal-binding</keyword>
<feature type="binding site" evidence="3">
    <location>
        <position position="279"/>
    </location>
    <ligand>
        <name>Mg(2+)</name>
        <dbReference type="ChEBI" id="CHEBI:18420"/>
        <label>1</label>
    </ligand>
</feature>
<dbReference type="InterPro" id="IPR005502">
    <property type="entry name" value="Ribosyl_crysJ1"/>
</dbReference>
<dbReference type="Pfam" id="PF03747">
    <property type="entry name" value="ADP_ribosyl_GH"/>
    <property type="match status" value="1"/>
</dbReference>
<comment type="similarity">
    <text evidence="1">Belongs to the ADP-ribosylglycohydrolase family.</text>
</comment>
<dbReference type="PANTHER" id="PTHR16222">
    <property type="entry name" value="ADP-RIBOSYLGLYCOHYDROLASE"/>
    <property type="match status" value="1"/>
</dbReference>
<feature type="binding site" evidence="3">
    <location>
        <position position="278"/>
    </location>
    <ligand>
        <name>Mg(2+)</name>
        <dbReference type="ChEBI" id="CHEBI:18420"/>
        <label>1</label>
    </ligand>
</feature>